<evidence type="ECO:0000256" key="1">
    <source>
        <dbReference type="SAM" id="MobiDB-lite"/>
    </source>
</evidence>
<sequence length="65" mass="6989">MLRLAYPSPTRGIVGEVLGEAQQAHQNGGTHPALFKSTKEALRFQSRVKPRGDSGKPYPSVLSLG</sequence>
<feature type="region of interest" description="Disordered" evidence="1">
    <location>
        <begin position="46"/>
        <end position="65"/>
    </location>
</feature>
<evidence type="ECO:0000313" key="3">
    <source>
        <dbReference type="Proteomes" id="UP000240322"/>
    </source>
</evidence>
<name>A0A2R6AER4_9ARCH</name>
<dbReference type="EMBL" id="NEXE01000267">
    <property type="protein sequence ID" value="PSN84874.1"/>
    <property type="molecule type" value="Genomic_DNA"/>
</dbReference>
<protein>
    <submittedName>
        <fullName evidence="2">Uncharacterized protein</fullName>
    </submittedName>
</protein>
<reference evidence="2 3" key="1">
    <citation type="submission" date="2017-04" db="EMBL/GenBank/DDBJ databases">
        <title>Novel microbial lineages endemic to geothermal iron-oxide mats fill important gaps in the evolutionary history of Archaea.</title>
        <authorList>
            <person name="Jay Z.J."/>
            <person name="Beam J.P."/>
            <person name="Dlakic M."/>
            <person name="Rusch D.B."/>
            <person name="Kozubal M.A."/>
            <person name="Inskeep W.P."/>
        </authorList>
    </citation>
    <scope>NUCLEOTIDE SEQUENCE [LARGE SCALE GENOMIC DNA]</scope>
    <source>
        <strain evidence="2">OSP_D</strain>
    </source>
</reference>
<dbReference type="Proteomes" id="UP000240322">
    <property type="component" value="Unassembled WGS sequence"/>
</dbReference>
<comment type="caution">
    <text evidence="2">The sequence shown here is derived from an EMBL/GenBank/DDBJ whole genome shotgun (WGS) entry which is preliminary data.</text>
</comment>
<dbReference type="AlphaFoldDB" id="A0A2R6AER4"/>
<accession>A0A2R6AER4</accession>
<evidence type="ECO:0000313" key="2">
    <source>
        <dbReference type="EMBL" id="PSN84874.1"/>
    </source>
</evidence>
<proteinExistence type="predicted"/>
<organism evidence="2 3">
    <name type="scientific">Candidatus Marsarchaeota G2 archaeon OSP_D</name>
    <dbReference type="NCBI Taxonomy" id="1978157"/>
    <lineage>
        <taxon>Archaea</taxon>
        <taxon>Candidatus Marsarchaeota</taxon>
        <taxon>Candidatus Marsarchaeota group 2</taxon>
    </lineage>
</organism>
<gene>
    <name evidence="2" type="ORF">B9Q03_12780</name>
</gene>